<organism evidence="9 10">
    <name type="scientific">Hymenolepis diminuta</name>
    <name type="common">Rat tapeworm</name>
    <dbReference type="NCBI Taxonomy" id="6216"/>
    <lineage>
        <taxon>Eukaryota</taxon>
        <taxon>Metazoa</taxon>
        <taxon>Spiralia</taxon>
        <taxon>Lophotrochozoa</taxon>
        <taxon>Platyhelminthes</taxon>
        <taxon>Cestoda</taxon>
        <taxon>Eucestoda</taxon>
        <taxon>Cyclophyllidea</taxon>
        <taxon>Hymenolepididae</taxon>
        <taxon>Hymenolepis</taxon>
    </lineage>
</organism>
<dbReference type="Pfam" id="PF03798">
    <property type="entry name" value="TRAM_LAG1_CLN8"/>
    <property type="match status" value="1"/>
</dbReference>
<keyword evidence="3 7" id="KW-1133">Transmembrane helix</keyword>
<dbReference type="GO" id="GO:0055088">
    <property type="term" value="P:lipid homeostasis"/>
    <property type="evidence" value="ECO:0007669"/>
    <property type="project" value="TreeGrafter"/>
</dbReference>
<dbReference type="InterPro" id="IPR050846">
    <property type="entry name" value="TLCD"/>
</dbReference>
<evidence type="ECO:0000256" key="6">
    <source>
        <dbReference type="SAM" id="MobiDB-lite"/>
    </source>
</evidence>
<dbReference type="GO" id="GO:0016020">
    <property type="term" value="C:membrane"/>
    <property type="evidence" value="ECO:0007669"/>
    <property type="project" value="UniProtKB-SubCell"/>
</dbReference>
<feature type="compositionally biased region" description="Polar residues" evidence="6">
    <location>
        <begin position="290"/>
        <end position="304"/>
    </location>
</feature>
<keyword evidence="10" id="KW-1185">Reference proteome</keyword>
<accession>A0A564YPS0</accession>
<protein>
    <recommendedName>
        <fullName evidence="8">TLC domain-containing protein</fullName>
    </recommendedName>
</protein>
<evidence type="ECO:0000256" key="3">
    <source>
        <dbReference type="ARBA" id="ARBA00022989"/>
    </source>
</evidence>
<evidence type="ECO:0000256" key="1">
    <source>
        <dbReference type="ARBA" id="ARBA00004141"/>
    </source>
</evidence>
<name>A0A564YPS0_HYMDI</name>
<evidence type="ECO:0000256" key="4">
    <source>
        <dbReference type="ARBA" id="ARBA00023136"/>
    </source>
</evidence>
<sequence length="316" mass="35671">MVELQEPYTWPRDTGYYYSLWSLASFVGIICINHVFGEYFFERLFPVYRSLSHQKKIEWNCRVSSSLHASIVTILSIVSLVFDRTQWFEPIVTVSRTGCIALAITVGYMLADIITMVAFQKGLQLYLFTVHHIVVAVCFTFLLAYRIALVYAIIRLTCEISTPFLNQRWFYWTMGGKGSDRKAAIATLIFAALFVLGRYILPIPYWYFFFAVFNSEVHLVLKPYFPPLTNHFISCPVLLDLLNILWGFPICGVAKKALITLGYVEAPKAMKNEISTGNGSVAHRLGGSVAPNQNGSVAPKQNGSVVPASKEKVHEQ</sequence>
<evidence type="ECO:0000256" key="5">
    <source>
        <dbReference type="PROSITE-ProRule" id="PRU00205"/>
    </source>
</evidence>
<dbReference type="SMART" id="SM00724">
    <property type="entry name" value="TLC"/>
    <property type="match status" value="1"/>
</dbReference>
<feature type="transmembrane region" description="Helical" evidence="7">
    <location>
        <begin position="183"/>
        <end position="208"/>
    </location>
</feature>
<feature type="transmembrane region" description="Helical" evidence="7">
    <location>
        <begin position="20"/>
        <end position="41"/>
    </location>
</feature>
<dbReference type="GO" id="GO:0005783">
    <property type="term" value="C:endoplasmic reticulum"/>
    <property type="evidence" value="ECO:0007669"/>
    <property type="project" value="TreeGrafter"/>
</dbReference>
<dbReference type="PROSITE" id="PS50922">
    <property type="entry name" value="TLC"/>
    <property type="match status" value="1"/>
</dbReference>
<proteinExistence type="predicted"/>
<dbReference type="Proteomes" id="UP000321570">
    <property type="component" value="Unassembled WGS sequence"/>
</dbReference>
<dbReference type="AlphaFoldDB" id="A0A564YPS0"/>
<evidence type="ECO:0000259" key="8">
    <source>
        <dbReference type="PROSITE" id="PS50922"/>
    </source>
</evidence>
<evidence type="ECO:0000256" key="2">
    <source>
        <dbReference type="ARBA" id="ARBA00022692"/>
    </source>
</evidence>
<feature type="region of interest" description="Disordered" evidence="6">
    <location>
        <begin position="290"/>
        <end position="316"/>
    </location>
</feature>
<dbReference type="EMBL" id="CABIJS010000322">
    <property type="protein sequence ID" value="VUZ49160.1"/>
    <property type="molecule type" value="Genomic_DNA"/>
</dbReference>
<feature type="transmembrane region" description="Helical" evidence="7">
    <location>
        <begin position="123"/>
        <end position="143"/>
    </location>
</feature>
<keyword evidence="2 5" id="KW-0812">Transmembrane</keyword>
<dbReference type="InterPro" id="IPR006634">
    <property type="entry name" value="TLC-dom"/>
</dbReference>
<evidence type="ECO:0000313" key="10">
    <source>
        <dbReference type="Proteomes" id="UP000321570"/>
    </source>
</evidence>
<gene>
    <name evidence="9" type="ORF">WMSIL1_LOCUS8311</name>
</gene>
<feature type="domain" description="TLC" evidence="8">
    <location>
        <begin position="54"/>
        <end position="259"/>
    </location>
</feature>
<dbReference type="PANTHER" id="PTHR13439">
    <property type="entry name" value="CT120 PROTEIN"/>
    <property type="match status" value="1"/>
</dbReference>
<feature type="transmembrane region" description="Helical" evidence="7">
    <location>
        <begin position="94"/>
        <end position="111"/>
    </location>
</feature>
<feature type="transmembrane region" description="Helical" evidence="7">
    <location>
        <begin position="228"/>
        <end position="248"/>
    </location>
</feature>
<evidence type="ECO:0000313" key="9">
    <source>
        <dbReference type="EMBL" id="VUZ49160.1"/>
    </source>
</evidence>
<keyword evidence="4 5" id="KW-0472">Membrane</keyword>
<reference evidence="9 10" key="1">
    <citation type="submission" date="2019-07" db="EMBL/GenBank/DDBJ databases">
        <authorList>
            <person name="Jastrzebski P J."/>
            <person name="Paukszto L."/>
            <person name="Jastrzebski P J."/>
        </authorList>
    </citation>
    <scope>NUCLEOTIDE SEQUENCE [LARGE SCALE GENOMIC DNA]</scope>
    <source>
        <strain evidence="9 10">WMS-il1</strain>
    </source>
</reference>
<comment type="subcellular location">
    <subcellularLocation>
        <location evidence="1">Membrane</location>
        <topology evidence="1">Multi-pass membrane protein</topology>
    </subcellularLocation>
</comment>
<evidence type="ECO:0000256" key="7">
    <source>
        <dbReference type="SAM" id="Phobius"/>
    </source>
</evidence>
<dbReference type="PANTHER" id="PTHR13439:SF0">
    <property type="entry name" value="TOPOISOMERASE I DAMAGE AFFECTED PROTEIN 4"/>
    <property type="match status" value="1"/>
</dbReference>